<keyword evidence="5" id="KW-0408">Iron</keyword>
<evidence type="ECO:0000313" key="9">
    <source>
        <dbReference type="Proteomes" id="UP000315252"/>
    </source>
</evidence>
<dbReference type="AlphaFoldDB" id="A0A545TYB6"/>
<dbReference type="InterPro" id="IPR012292">
    <property type="entry name" value="Globin/Proto"/>
</dbReference>
<dbReference type="InterPro" id="IPR009050">
    <property type="entry name" value="Globin-like_sf"/>
</dbReference>
<organism evidence="8 9">
    <name type="scientific">Denitrobaculum tricleocarpae</name>
    <dbReference type="NCBI Taxonomy" id="2591009"/>
    <lineage>
        <taxon>Bacteria</taxon>
        <taxon>Pseudomonadati</taxon>
        <taxon>Pseudomonadota</taxon>
        <taxon>Alphaproteobacteria</taxon>
        <taxon>Rhodospirillales</taxon>
        <taxon>Rhodospirillaceae</taxon>
        <taxon>Denitrobaculum</taxon>
    </lineage>
</organism>
<comment type="caution">
    <text evidence="8">The sequence shown here is derived from an EMBL/GenBank/DDBJ whole genome shotgun (WGS) entry which is preliminary data.</text>
</comment>
<dbReference type="CDD" id="cd12131">
    <property type="entry name" value="HGbI-like"/>
    <property type="match status" value="1"/>
</dbReference>
<dbReference type="Gene3D" id="1.10.490.10">
    <property type="entry name" value="Globins"/>
    <property type="match status" value="1"/>
</dbReference>
<evidence type="ECO:0000256" key="3">
    <source>
        <dbReference type="ARBA" id="ARBA00022621"/>
    </source>
</evidence>
<sequence>MTPEEKTLVQTTWKQVAPIAPAAADLFYQRLFEQAPEIESLFGKTDMTAQKSRLIEAVSRTVAGLQDEDSLRTELTALGRRHAGYGVQDSHYESVGAALLWTLETGLGEGWSEEACRAWTQAYGFIARQMSEGAKRATG</sequence>
<gene>
    <name evidence="8" type="ORF">FKG95_08325</name>
</gene>
<keyword evidence="3 6" id="KW-0561">Oxygen transport</keyword>
<keyword evidence="8" id="KW-0675">Receptor</keyword>
<reference evidence="8 9" key="1">
    <citation type="submission" date="2019-06" db="EMBL/GenBank/DDBJ databases">
        <title>Whole genome sequence for Rhodospirillaceae sp. R148.</title>
        <authorList>
            <person name="Wang G."/>
        </authorList>
    </citation>
    <scope>NUCLEOTIDE SEQUENCE [LARGE SCALE GENOMIC DNA]</scope>
    <source>
        <strain evidence="8 9">R148</strain>
    </source>
</reference>
<dbReference type="OrthoDB" id="3213438at2"/>
<dbReference type="GO" id="GO:0020037">
    <property type="term" value="F:heme binding"/>
    <property type="evidence" value="ECO:0007669"/>
    <property type="project" value="InterPro"/>
</dbReference>
<comment type="similarity">
    <text evidence="6">Belongs to the globin family.</text>
</comment>
<evidence type="ECO:0000259" key="7">
    <source>
        <dbReference type="PROSITE" id="PS01033"/>
    </source>
</evidence>
<dbReference type="PRINTS" id="PR00188">
    <property type="entry name" value="PLANTGLOBIN"/>
</dbReference>
<name>A0A545TYB6_9PROT</name>
<keyword evidence="4" id="KW-0479">Metal-binding</keyword>
<dbReference type="GO" id="GO:0019825">
    <property type="term" value="F:oxygen binding"/>
    <property type="evidence" value="ECO:0007669"/>
    <property type="project" value="InterPro"/>
</dbReference>
<evidence type="ECO:0000256" key="1">
    <source>
        <dbReference type="ARBA" id="ARBA00022448"/>
    </source>
</evidence>
<dbReference type="InterPro" id="IPR050532">
    <property type="entry name" value="Globin-like_OT"/>
</dbReference>
<dbReference type="GO" id="GO:0046872">
    <property type="term" value="F:metal ion binding"/>
    <property type="evidence" value="ECO:0007669"/>
    <property type="project" value="UniProtKB-KW"/>
</dbReference>
<dbReference type="GO" id="GO:0005344">
    <property type="term" value="F:oxygen carrier activity"/>
    <property type="evidence" value="ECO:0007669"/>
    <property type="project" value="UniProtKB-KW"/>
</dbReference>
<proteinExistence type="inferred from homology"/>
<keyword evidence="9" id="KW-1185">Reference proteome</keyword>
<dbReference type="RefSeq" id="WP_142895845.1">
    <property type="nucleotide sequence ID" value="NZ_ML660053.1"/>
</dbReference>
<dbReference type="InterPro" id="IPR000971">
    <property type="entry name" value="Globin"/>
</dbReference>
<dbReference type="SUPFAM" id="SSF46458">
    <property type="entry name" value="Globin-like"/>
    <property type="match status" value="1"/>
</dbReference>
<protein>
    <submittedName>
        <fullName evidence="8">Hemin receptor</fullName>
    </submittedName>
</protein>
<evidence type="ECO:0000256" key="2">
    <source>
        <dbReference type="ARBA" id="ARBA00022617"/>
    </source>
</evidence>
<dbReference type="PANTHER" id="PTHR46458:SF1">
    <property type="entry name" value="GEO09476P1"/>
    <property type="match status" value="1"/>
</dbReference>
<keyword evidence="1 6" id="KW-0813">Transport</keyword>
<keyword evidence="2 6" id="KW-0349">Heme</keyword>
<evidence type="ECO:0000313" key="8">
    <source>
        <dbReference type="EMBL" id="TQV82215.1"/>
    </source>
</evidence>
<evidence type="ECO:0000256" key="5">
    <source>
        <dbReference type="ARBA" id="ARBA00023004"/>
    </source>
</evidence>
<dbReference type="PANTHER" id="PTHR46458">
    <property type="entry name" value="BLR2807 PROTEIN"/>
    <property type="match status" value="1"/>
</dbReference>
<evidence type="ECO:0000256" key="4">
    <source>
        <dbReference type="ARBA" id="ARBA00022723"/>
    </source>
</evidence>
<dbReference type="EMBL" id="VHSH01000002">
    <property type="protein sequence ID" value="TQV82215.1"/>
    <property type="molecule type" value="Genomic_DNA"/>
</dbReference>
<feature type="domain" description="Globin" evidence="7">
    <location>
        <begin position="1"/>
        <end position="135"/>
    </location>
</feature>
<dbReference type="Pfam" id="PF00042">
    <property type="entry name" value="Globin"/>
    <property type="match status" value="1"/>
</dbReference>
<dbReference type="Proteomes" id="UP000315252">
    <property type="component" value="Unassembled WGS sequence"/>
</dbReference>
<evidence type="ECO:0000256" key="6">
    <source>
        <dbReference type="RuleBase" id="RU000356"/>
    </source>
</evidence>
<accession>A0A545TYB6</accession>
<dbReference type="PROSITE" id="PS01033">
    <property type="entry name" value="GLOBIN"/>
    <property type="match status" value="1"/>
</dbReference>